<evidence type="ECO:0000256" key="1">
    <source>
        <dbReference type="ARBA" id="ARBA00023015"/>
    </source>
</evidence>
<dbReference type="Gene3D" id="3.30.450.40">
    <property type="match status" value="1"/>
</dbReference>
<dbReference type="SUPFAM" id="SSF55781">
    <property type="entry name" value="GAF domain-like"/>
    <property type="match status" value="1"/>
</dbReference>
<dbReference type="InterPro" id="IPR029016">
    <property type="entry name" value="GAF-like_dom_sf"/>
</dbReference>
<dbReference type="InterPro" id="IPR050707">
    <property type="entry name" value="HTH_MetabolicPath_Reg"/>
</dbReference>
<feature type="region of interest" description="Disordered" evidence="4">
    <location>
        <begin position="1"/>
        <end position="24"/>
    </location>
</feature>
<dbReference type="InterPro" id="IPR011991">
    <property type="entry name" value="ArsR-like_HTH"/>
</dbReference>
<dbReference type="EMBL" id="JAYFUH010000249">
    <property type="protein sequence ID" value="MEA5668527.1"/>
    <property type="molecule type" value="Genomic_DNA"/>
</dbReference>
<dbReference type="InterPro" id="IPR014757">
    <property type="entry name" value="Tscrpt_reg_IclR_C"/>
</dbReference>
<dbReference type="InterPro" id="IPR036390">
    <property type="entry name" value="WH_DNA-bd_sf"/>
</dbReference>
<proteinExistence type="predicted"/>
<dbReference type="SMART" id="SM00346">
    <property type="entry name" value="HTH_ICLR"/>
    <property type="match status" value="1"/>
</dbReference>
<protein>
    <submittedName>
        <fullName evidence="7">IclR family transcriptional regulator</fullName>
    </submittedName>
</protein>
<evidence type="ECO:0000259" key="6">
    <source>
        <dbReference type="PROSITE" id="PS51078"/>
    </source>
</evidence>
<dbReference type="PROSITE" id="PS51078">
    <property type="entry name" value="ICLR_ED"/>
    <property type="match status" value="1"/>
</dbReference>
<comment type="caution">
    <text evidence="7">The sequence shown here is derived from an EMBL/GenBank/DDBJ whole genome shotgun (WGS) entry which is preliminary data.</text>
</comment>
<dbReference type="Pfam" id="PF01614">
    <property type="entry name" value="IclR_C"/>
    <property type="match status" value="1"/>
</dbReference>
<dbReference type="Gene3D" id="1.10.10.10">
    <property type="entry name" value="Winged helix-like DNA-binding domain superfamily/Winged helix DNA-binding domain"/>
    <property type="match status" value="1"/>
</dbReference>
<keyword evidence="2" id="KW-0238">DNA-binding</keyword>
<keyword evidence="1" id="KW-0805">Transcription regulation</keyword>
<name>A0ABU5V5B8_9GAMM</name>
<dbReference type="SUPFAM" id="SSF46785">
    <property type="entry name" value="Winged helix' DNA-binding domain"/>
    <property type="match status" value="1"/>
</dbReference>
<evidence type="ECO:0000313" key="7">
    <source>
        <dbReference type="EMBL" id="MEA5668527.1"/>
    </source>
</evidence>
<dbReference type="PANTHER" id="PTHR30136">
    <property type="entry name" value="HELIX-TURN-HELIX TRANSCRIPTIONAL REGULATOR, ICLR FAMILY"/>
    <property type="match status" value="1"/>
</dbReference>
<gene>
    <name evidence="7" type="ORF">VA603_13340</name>
</gene>
<feature type="domain" description="HTH iclR-type" evidence="5">
    <location>
        <begin position="30"/>
        <end position="92"/>
    </location>
</feature>
<reference evidence="7 8" key="1">
    <citation type="submission" date="2023-12" db="EMBL/GenBank/DDBJ databases">
        <title>Stenotrophomonas guangdongensis sp. nov., isolated from wilted pepper plants (Capsicum annuum).</title>
        <authorList>
            <person name="Qiu M."/>
            <person name="Li Y."/>
            <person name="Liu Q."/>
            <person name="Zhang X."/>
            <person name="Huang Y."/>
            <person name="Guo R."/>
            <person name="Hu M."/>
            <person name="Zhou J."/>
            <person name="Zhou X."/>
        </authorList>
    </citation>
    <scope>NUCLEOTIDE SEQUENCE [LARGE SCALE GENOMIC DNA]</scope>
    <source>
        <strain evidence="7 8">MH1</strain>
    </source>
</reference>
<dbReference type="RefSeq" id="WP_323439142.1">
    <property type="nucleotide sequence ID" value="NZ_JAYFUH010000249.1"/>
</dbReference>
<evidence type="ECO:0000256" key="3">
    <source>
        <dbReference type="ARBA" id="ARBA00023163"/>
    </source>
</evidence>
<sequence length="281" mass="30415">MPRNTAPDNKDLPHAAPGVDAQDDTAEQGLPTAIVSLKVIEALASAPNGLGVTRLAQLLGMPKARVHRHLSVLREHGYVDQDPDTNQYRVGWQMFLLGRACTSRFDVMSLAKPILEHLRDQVGQTVVISTFSDNEVVVIDLLRGTAPVEISLRPGTRFHHNSVAQGKIALAYGAEKLRRAYLAQALPASTRHTIVDPDRLAAEIELVRRRGWADAPEELYIGINALAAPLMQANGELFGTLAIVGSIHYLPSTPDPAHVQALLEAAVQISAAMGYNGKPTR</sequence>
<dbReference type="InterPro" id="IPR005471">
    <property type="entry name" value="Tscrpt_reg_IclR_N"/>
</dbReference>
<dbReference type="Proteomes" id="UP001301653">
    <property type="component" value="Unassembled WGS sequence"/>
</dbReference>
<dbReference type="CDD" id="cd00090">
    <property type="entry name" value="HTH_ARSR"/>
    <property type="match status" value="1"/>
</dbReference>
<keyword evidence="3" id="KW-0804">Transcription</keyword>
<feature type="domain" description="IclR-ED" evidence="6">
    <location>
        <begin position="93"/>
        <end position="275"/>
    </location>
</feature>
<evidence type="ECO:0000256" key="4">
    <source>
        <dbReference type="SAM" id="MobiDB-lite"/>
    </source>
</evidence>
<evidence type="ECO:0000256" key="2">
    <source>
        <dbReference type="ARBA" id="ARBA00023125"/>
    </source>
</evidence>
<evidence type="ECO:0000313" key="8">
    <source>
        <dbReference type="Proteomes" id="UP001301653"/>
    </source>
</evidence>
<evidence type="ECO:0000259" key="5">
    <source>
        <dbReference type="PROSITE" id="PS51077"/>
    </source>
</evidence>
<accession>A0ABU5V5B8</accession>
<keyword evidence="8" id="KW-1185">Reference proteome</keyword>
<dbReference type="Pfam" id="PF09339">
    <property type="entry name" value="HTH_IclR"/>
    <property type="match status" value="1"/>
</dbReference>
<dbReference type="PANTHER" id="PTHR30136:SF8">
    <property type="entry name" value="TRANSCRIPTIONAL REGULATORY PROTEIN"/>
    <property type="match status" value="1"/>
</dbReference>
<dbReference type="PROSITE" id="PS51077">
    <property type="entry name" value="HTH_ICLR"/>
    <property type="match status" value="1"/>
</dbReference>
<dbReference type="InterPro" id="IPR036388">
    <property type="entry name" value="WH-like_DNA-bd_sf"/>
</dbReference>
<organism evidence="7 8">
    <name type="scientific">Stenotrophomonas capsici</name>
    <dbReference type="NCBI Taxonomy" id="3110230"/>
    <lineage>
        <taxon>Bacteria</taxon>
        <taxon>Pseudomonadati</taxon>
        <taxon>Pseudomonadota</taxon>
        <taxon>Gammaproteobacteria</taxon>
        <taxon>Lysobacterales</taxon>
        <taxon>Lysobacteraceae</taxon>
        <taxon>Stenotrophomonas</taxon>
    </lineage>
</organism>